<dbReference type="Proteomes" id="UP001186944">
    <property type="component" value="Unassembled WGS sequence"/>
</dbReference>
<proteinExistence type="predicted"/>
<evidence type="ECO:0000313" key="2">
    <source>
        <dbReference type="EMBL" id="KAK3101311.1"/>
    </source>
</evidence>
<organism evidence="2 3">
    <name type="scientific">Pinctada imbricata</name>
    <name type="common">Atlantic pearl-oyster</name>
    <name type="synonym">Pinctada martensii</name>
    <dbReference type="NCBI Taxonomy" id="66713"/>
    <lineage>
        <taxon>Eukaryota</taxon>
        <taxon>Metazoa</taxon>
        <taxon>Spiralia</taxon>
        <taxon>Lophotrochozoa</taxon>
        <taxon>Mollusca</taxon>
        <taxon>Bivalvia</taxon>
        <taxon>Autobranchia</taxon>
        <taxon>Pteriomorphia</taxon>
        <taxon>Pterioida</taxon>
        <taxon>Pterioidea</taxon>
        <taxon>Pteriidae</taxon>
        <taxon>Pinctada</taxon>
    </lineage>
</organism>
<dbReference type="PANTHER" id="PTHR31025">
    <property type="entry name" value="SI:CH211-196P9.1-RELATED"/>
    <property type="match status" value="1"/>
</dbReference>
<feature type="region of interest" description="Disordered" evidence="1">
    <location>
        <begin position="30"/>
        <end position="62"/>
    </location>
</feature>
<sequence>MSHRPKRKTAMMTAEVVPSSSVAVAKEVAKSEMACSPEKKIKLSEESKGSTSGVPTEDNTEEEIQKYMEQTFEIRRTFITEEMPAILLLKETYPLLFKGRQMLAEFQRITTLDIDHMIQEYCVKYASIIIDIAKHTSGSNPILRQAESIKQQNQALKQYWDMVTALCLIPMLLKENLVEMVREIGEDDEVDPKGKIVPILISKGTIFKSDEFILVVEEEVVQEFEEFTIALATLFSAYWVFNMQYPRTLNNTYNFIQKAILHHRDGTPLPPLCKQLIQRLQKAGASSSSRARMS</sequence>
<protein>
    <submittedName>
        <fullName evidence="2">Uncharacterized protein</fullName>
    </submittedName>
</protein>
<name>A0AA89C0J7_PINIB</name>
<evidence type="ECO:0000313" key="3">
    <source>
        <dbReference type="Proteomes" id="UP001186944"/>
    </source>
</evidence>
<keyword evidence="3" id="KW-1185">Reference proteome</keyword>
<gene>
    <name evidence="2" type="ORF">FSP39_002594</name>
</gene>
<dbReference type="AlphaFoldDB" id="A0AA89C0J7"/>
<dbReference type="PANTHER" id="PTHR31025:SF9">
    <property type="entry name" value="SI:DKEY-286J15.1"/>
    <property type="match status" value="1"/>
</dbReference>
<dbReference type="EMBL" id="VSWD01000005">
    <property type="protein sequence ID" value="KAK3101311.1"/>
    <property type="molecule type" value="Genomic_DNA"/>
</dbReference>
<accession>A0AA89C0J7</accession>
<feature type="compositionally biased region" description="Basic and acidic residues" evidence="1">
    <location>
        <begin position="37"/>
        <end position="48"/>
    </location>
</feature>
<comment type="caution">
    <text evidence="2">The sequence shown here is derived from an EMBL/GenBank/DDBJ whole genome shotgun (WGS) entry which is preliminary data.</text>
</comment>
<reference evidence="2" key="1">
    <citation type="submission" date="2019-08" db="EMBL/GenBank/DDBJ databases">
        <title>The improved chromosome-level genome for the pearl oyster Pinctada fucata martensii using PacBio sequencing and Hi-C.</title>
        <authorList>
            <person name="Zheng Z."/>
        </authorList>
    </citation>
    <scope>NUCLEOTIDE SEQUENCE</scope>
    <source>
        <strain evidence="2">ZZ-2019</strain>
        <tissue evidence="2">Adductor muscle</tissue>
    </source>
</reference>
<evidence type="ECO:0000256" key="1">
    <source>
        <dbReference type="SAM" id="MobiDB-lite"/>
    </source>
</evidence>